<dbReference type="AlphaFoldDB" id="A0A4Y2FJH7"/>
<accession>A0A4Y2FJH7</accession>
<protein>
    <submittedName>
        <fullName evidence="2">Uncharacterized protein</fullName>
    </submittedName>
</protein>
<name>A0A4Y2FJH7_ARAVE</name>
<dbReference type="EMBL" id="BGPR01250741">
    <property type="protein sequence ID" value="GBM41273.1"/>
    <property type="molecule type" value="Genomic_DNA"/>
</dbReference>
<gene>
    <name evidence="2" type="ORF">AVEN_255353_1</name>
</gene>
<evidence type="ECO:0000313" key="2">
    <source>
        <dbReference type="EMBL" id="GBM41273.1"/>
    </source>
</evidence>
<sequence length="58" mass="6358">QIFKNPNERLGNLQSTLDDIFNRIAGGLGVRCRLRDRTVPGSKPDSTEELSCSGPATR</sequence>
<feature type="non-terminal residue" evidence="2">
    <location>
        <position position="1"/>
    </location>
</feature>
<proteinExistence type="predicted"/>
<evidence type="ECO:0000256" key="1">
    <source>
        <dbReference type="SAM" id="MobiDB-lite"/>
    </source>
</evidence>
<organism evidence="2 3">
    <name type="scientific">Araneus ventricosus</name>
    <name type="common">Orbweaver spider</name>
    <name type="synonym">Epeira ventricosa</name>
    <dbReference type="NCBI Taxonomy" id="182803"/>
    <lineage>
        <taxon>Eukaryota</taxon>
        <taxon>Metazoa</taxon>
        <taxon>Ecdysozoa</taxon>
        <taxon>Arthropoda</taxon>
        <taxon>Chelicerata</taxon>
        <taxon>Arachnida</taxon>
        <taxon>Araneae</taxon>
        <taxon>Araneomorphae</taxon>
        <taxon>Entelegynae</taxon>
        <taxon>Araneoidea</taxon>
        <taxon>Araneidae</taxon>
        <taxon>Araneus</taxon>
    </lineage>
</organism>
<keyword evidence="3" id="KW-1185">Reference proteome</keyword>
<dbReference type="Proteomes" id="UP000499080">
    <property type="component" value="Unassembled WGS sequence"/>
</dbReference>
<feature type="region of interest" description="Disordered" evidence="1">
    <location>
        <begin position="36"/>
        <end position="58"/>
    </location>
</feature>
<evidence type="ECO:0000313" key="3">
    <source>
        <dbReference type="Proteomes" id="UP000499080"/>
    </source>
</evidence>
<comment type="caution">
    <text evidence="2">The sequence shown here is derived from an EMBL/GenBank/DDBJ whole genome shotgun (WGS) entry which is preliminary data.</text>
</comment>
<reference evidence="2 3" key="1">
    <citation type="journal article" date="2019" name="Sci. Rep.">
        <title>Orb-weaving spider Araneus ventricosus genome elucidates the spidroin gene catalogue.</title>
        <authorList>
            <person name="Kono N."/>
            <person name="Nakamura H."/>
            <person name="Ohtoshi R."/>
            <person name="Moran D.A.P."/>
            <person name="Shinohara A."/>
            <person name="Yoshida Y."/>
            <person name="Fujiwara M."/>
            <person name="Mori M."/>
            <person name="Tomita M."/>
            <person name="Arakawa K."/>
        </authorList>
    </citation>
    <scope>NUCLEOTIDE SEQUENCE [LARGE SCALE GENOMIC DNA]</scope>
</reference>